<feature type="transmembrane region" description="Helical" evidence="1">
    <location>
        <begin position="196"/>
        <end position="214"/>
    </location>
</feature>
<organism evidence="2 3">
    <name type="scientific">Faecalicatena orotica</name>
    <dbReference type="NCBI Taxonomy" id="1544"/>
    <lineage>
        <taxon>Bacteria</taxon>
        <taxon>Bacillati</taxon>
        <taxon>Bacillota</taxon>
        <taxon>Clostridia</taxon>
        <taxon>Lachnospirales</taxon>
        <taxon>Lachnospiraceae</taxon>
        <taxon>Faecalicatena</taxon>
    </lineage>
</organism>
<sequence length="241" mass="26020">MGLHWLSSGKKAIKEISSAVRENNNASDSRSLHITGAVGGFSILLGMGKIASGLFSLSGFVCMNGGYTLGMALARYCALAGLVKKDGRRSQYDYYRLAGAVMVAASLLYVAYSLWTIWHPKTVYYGKITAITIATITFTEIGMNLRGVMKYRKAKSPVLHAIKTISLGTSLISLVLTQSAILAFADDVQNPSVNGLLGSVMGAVAALLGGYLIWRIVKMEAQKNACPERKEEKDDFYTCGR</sequence>
<keyword evidence="3" id="KW-1185">Reference proteome</keyword>
<dbReference type="EMBL" id="QGDL01000018">
    <property type="protein sequence ID" value="PWJ22593.1"/>
    <property type="molecule type" value="Genomic_DNA"/>
</dbReference>
<dbReference type="AlphaFoldDB" id="A0A2Y9BJN3"/>
<feature type="transmembrane region" description="Helical" evidence="1">
    <location>
        <begin position="124"/>
        <end position="143"/>
    </location>
</feature>
<keyword evidence="1" id="KW-1133">Transmembrane helix</keyword>
<keyword evidence="1" id="KW-0812">Transmembrane</keyword>
<evidence type="ECO:0000313" key="2">
    <source>
        <dbReference type="EMBL" id="PWJ22593.1"/>
    </source>
</evidence>
<feature type="transmembrane region" description="Helical" evidence="1">
    <location>
        <begin position="57"/>
        <end position="82"/>
    </location>
</feature>
<dbReference type="Proteomes" id="UP000245845">
    <property type="component" value="Unassembled WGS sequence"/>
</dbReference>
<name>A0A2Y9BJN3_9FIRM</name>
<evidence type="ECO:0000256" key="1">
    <source>
        <dbReference type="SAM" id="Phobius"/>
    </source>
</evidence>
<feature type="transmembrane region" description="Helical" evidence="1">
    <location>
        <begin position="164"/>
        <end position="184"/>
    </location>
</feature>
<dbReference type="OrthoDB" id="2065496at2"/>
<keyword evidence="1" id="KW-0472">Membrane</keyword>
<dbReference type="RefSeq" id="WP_109733501.1">
    <property type="nucleotide sequence ID" value="NZ_BAAACK010000010.1"/>
</dbReference>
<gene>
    <name evidence="2" type="ORF">A8806_11848</name>
</gene>
<feature type="transmembrane region" description="Helical" evidence="1">
    <location>
        <begin position="94"/>
        <end position="118"/>
    </location>
</feature>
<accession>A0A2Y9BJN3</accession>
<evidence type="ECO:0000313" key="3">
    <source>
        <dbReference type="Proteomes" id="UP000245845"/>
    </source>
</evidence>
<comment type="caution">
    <text evidence="2">The sequence shown here is derived from an EMBL/GenBank/DDBJ whole genome shotgun (WGS) entry which is preliminary data.</text>
</comment>
<proteinExistence type="predicted"/>
<reference evidence="2 3" key="1">
    <citation type="submission" date="2018-05" db="EMBL/GenBank/DDBJ databases">
        <title>The Hungate 1000. A catalogue of reference genomes from the rumen microbiome.</title>
        <authorList>
            <person name="Kelly W."/>
        </authorList>
    </citation>
    <scope>NUCLEOTIDE SEQUENCE [LARGE SCALE GENOMIC DNA]</scope>
    <source>
        <strain evidence="2 3">NLAE-zl-C242</strain>
    </source>
</reference>
<protein>
    <submittedName>
        <fullName evidence="2">Uncharacterized protein</fullName>
    </submittedName>
</protein>